<sequence length="681" mass="75989">MSDSVDSTNPGGAAAGEVPPTKHSLRVRDAAVTGVTTREEDLAHGPSLLGLGDGQGGPYIDLTWETTENYVPQAGVLSLLPFRLPQPGPTEVISSSEPSHSGPSYTVPAQSVSQASDSHRDEVLLTPTDIQRINRSLSWIPEFSWQDPHICFDGQDARLCFDNQLLELPATRDGQFSRGGPGSEHKFSISQRSFPRIGGPYRGHDEFQISAIAGIRSFVDSDEHQDENNFDGNSEITSAASSVSSDTSQSEAAFRGEFIDASQPAQEEIACQEAVNSIVETLVDDYYRSYAPQKRTLAAKRKQADRSSSSSTKNTRATVVRKGAKPTGRRGQTIDGDEGSEDEESSGNGQIRPVTDTSSENSLFWACPFMKWDPRKHRGSCVKKLRDIYRLKKHIQERHFSHHCRFCFKEFRPEALTKHEETCENIFGLPTRPPPVGLITRDMATAINERSDTRLTPKEQWERLFKIIFPQKPIPLSPYLDYERELVYCYDYFRQPSVKHQVREMIQESQLGYLSKRLMRRAFEKLLSELWDNLYTEDEISAQVASEEETVDQAQPISTMEDDIPENSQTPGSRGFGYDQDELTAFQPSVLIEVDNTTTPIPEPFADQSEIGVGEDLDHLEAIEISGFSCSDFAGIANFEEIGSDPFSRPGAGDLPWYGGHEMFEAELDQMRGDQTLFQGT</sequence>
<dbReference type="PANTHER" id="PTHR38166:SF1">
    <property type="entry name" value="C2H2-TYPE DOMAIN-CONTAINING PROTEIN"/>
    <property type="match status" value="1"/>
</dbReference>
<dbReference type="VEuPathDB" id="FungiDB:FOXG_05071"/>
<feature type="compositionally biased region" description="Acidic residues" evidence="1">
    <location>
        <begin position="335"/>
        <end position="345"/>
    </location>
</feature>
<dbReference type="OrthoDB" id="3521097at2759"/>
<feature type="region of interest" description="Disordered" evidence="1">
    <location>
        <begin position="1"/>
        <end position="25"/>
    </location>
</feature>
<dbReference type="VEuPathDB" id="FungiDB:FOC4_g10013481"/>
<feature type="compositionally biased region" description="Polar residues" evidence="1">
    <location>
        <begin position="1"/>
        <end position="10"/>
    </location>
</feature>
<dbReference type="Proteomes" id="UP000219369">
    <property type="component" value="Unassembled WGS sequence"/>
</dbReference>
<dbReference type="VEuPathDB" id="FungiDB:FOC1_g10010913"/>
<protein>
    <recommendedName>
        <fullName evidence="4">C2H2-type domain-containing protein</fullName>
    </recommendedName>
</protein>
<reference evidence="3" key="1">
    <citation type="submission" date="2016-09" db="EMBL/GenBank/DDBJ databases">
        <authorList>
            <person name="Guldener U."/>
        </authorList>
    </citation>
    <scope>NUCLEOTIDE SEQUENCE [LARGE SCALE GENOMIC DNA]</scope>
    <source>
        <strain evidence="3">V64-1</strain>
    </source>
</reference>
<dbReference type="VEuPathDB" id="FungiDB:FOMG_06427"/>
<dbReference type="EMBL" id="FMJY01000001">
    <property type="protein sequence ID" value="SCO77999.1"/>
    <property type="molecule type" value="Genomic_DNA"/>
</dbReference>
<gene>
    <name evidence="2" type="ORF">FRV6_02211</name>
</gene>
<evidence type="ECO:0000313" key="3">
    <source>
        <dbReference type="Proteomes" id="UP000219369"/>
    </source>
</evidence>
<feature type="compositionally biased region" description="Low complexity" evidence="1">
    <location>
        <begin position="234"/>
        <end position="251"/>
    </location>
</feature>
<proteinExistence type="predicted"/>
<feature type="compositionally biased region" description="Polar residues" evidence="1">
    <location>
        <begin position="107"/>
        <end position="116"/>
    </location>
</feature>
<organism evidence="2 3">
    <name type="scientific">Fusarium oxysporum</name>
    <name type="common">Fusarium vascular wilt</name>
    <dbReference type="NCBI Taxonomy" id="5507"/>
    <lineage>
        <taxon>Eukaryota</taxon>
        <taxon>Fungi</taxon>
        <taxon>Dikarya</taxon>
        <taxon>Ascomycota</taxon>
        <taxon>Pezizomycotina</taxon>
        <taxon>Sordariomycetes</taxon>
        <taxon>Hypocreomycetidae</taxon>
        <taxon>Hypocreales</taxon>
        <taxon>Nectriaceae</taxon>
        <taxon>Fusarium</taxon>
        <taxon>Fusarium oxysporum species complex</taxon>
    </lineage>
</organism>
<accession>A0A2H3SS58</accession>
<dbReference type="PANTHER" id="PTHR38166">
    <property type="entry name" value="C2H2-TYPE DOMAIN-CONTAINING PROTEIN-RELATED"/>
    <property type="match status" value="1"/>
</dbReference>
<feature type="region of interest" description="Disordered" evidence="1">
    <location>
        <begin position="89"/>
        <end position="120"/>
    </location>
</feature>
<feature type="compositionally biased region" description="Low complexity" evidence="1">
    <location>
        <begin position="94"/>
        <end position="104"/>
    </location>
</feature>
<feature type="compositionally biased region" description="Polar residues" evidence="1">
    <location>
        <begin position="306"/>
        <end position="317"/>
    </location>
</feature>
<evidence type="ECO:0008006" key="4">
    <source>
        <dbReference type="Google" id="ProtNLM"/>
    </source>
</evidence>
<name>A0A2H3SS58_FUSOX</name>
<dbReference type="VEuPathDB" id="FungiDB:FOZG_10818"/>
<dbReference type="AlphaFoldDB" id="A0A2H3SS58"/>
<dbReference type="VEuPathDB" id="FungiDB:FOIG_09223"/>
<feature type="region of interest" description="Disordered" evidence="1">
    <location>
        <begin position="295"/>
        <end position="356"/>
    </location>
</feature>
<evidence type="ECO:0000256" key="1">
    <source>
        <dbReference type="SAM" id="MobiDB-lite"/>
    </source>
</evidence>
<feature type="region of interest" description="Disordered" evidence="1">
    <location>
        <begin position="223"/>
        <end position="251"/>
    </location>
</feature>
<evidence type="ECO:0000313" key="2">
    <source>
        <dbReference type="EMBL" id="SCO77999.1"/>
    </source>
</evidence>
<dbReference type="VEuPathDB" id="FungiDB:FOMG_06428"/>